<feature type="signal peptide" evidence="1">
    <location>
        <begin position="1"/>
        <end position="16"/>
    </location>
</feature>
<dbReference type="Proteomes" id="UP000783686">
    <property type="component" value="Unassembled WGS sequence"/>
</dbReference>
<dbReference type="EMBL" id="CAJFDH010000003">
    <property type="protein sequence ID" value="CAD5216002.1"/>
    <property type="molecule type" value="Genomic_DNA"/>
</dbReference>
<evidence type="ECO:0000313" key="3">
    <source>
        <dbReference type="Proteomes" id="UP000614601"/>
    </source>
</evidence>
<gene>
    <name evidence="2" type="ORF">BOKJ2_LOCUS6375</name>
</gene>
<dbReference type="EMBL" id="CAJFCW020000003">
    <property type="protein sequence ID" value="CAG9105150.1"/>
    <property type="molecule type" value="Genomic_DNA"/>
</dbReference>
<dbReference type="GO" id="GO:0008237">
    <property type="term" value="F:metallopeptidase activity"/>
    <property type="evidence" value="ECO:0007669"/>
    <property type="project" value="InterPro"/>
</dbReference>
<dbReference type="SUPFAM" id="SSF55486">
    <property type="entry name" value="Metalloproteases ('zincins'), catalytic domain"/>
    <property type="match status" value="1"/>
</dbReference>
<organism evidence="2 3">
    <name type="scientific">Bursaphelenchus okinawaensis</name>
    <dbReference type="NCBI Taxonomy" id="465554"/>
    <lineage>
        <taxon>Eukaryota</taxon>
        <taxon>Metazoa</taxon>
        <taxon>Ecdysozoa</taxon>
        <taxon>Nematoda</taxon>
        <taxon>Chromadorea</taxon>
        <taxon>Rhabditida</taxon>
        <taxon>Tylenchina</taxon>
        <taxon>Tylenchomorpha</taxon>
        <taxon>Aphelenchoidea</taxon>
        <taxon>Aphelenchoididae</taxon>
        <taxon>Bursaphelenchus</taxon>
    </lineage>
</organism>
<dbReference type="Gene3D" id="3.40.390.10">
    <property type="entry name" value="Collagenase (Catalytic Domain)"/>
    <property type="match status" value="1"/>
</dbReference>
<feature type="chain" id="PRO_5035595091" evidence="1">
    <location>
        <begin position="17"/>
        <end position="237"/>
    </location>
</feature>
<keyword evidence="3" id="KW-1185">Reference proteome</keyword>
<name>A0A811KKJ5_9BILA</name>
<accession>A0A811KKJ5</accession>
<proteinExistence type="predicted"/>
<comment type="caution">
    <text evidence="2">The sequence shown here is derived from an EMBL/GenBank/DDBJ whole genome shotgun (WGS) entry which is preliminary data.</text>
</comment>
<dbReference type="AlphaFoldDB" id="A0A811KKJ5"/>
<reference evidence="2" key="1">
    <citation type="submission" date="2020-09" db="EMBL/GenBank/DDBJ databases">
        <authorList>
            <person name="Kikuchi T."/>
        </authorList>
    </citation>
    <scope>NUCLEOTIDE SEQUENCE</scope>
    <source>
        <strain evidence="2">SH1</strain>
    </source>
</reference>
<sequence>MLRLNVFLSLIVLVRAQSRLVQKAKLMQDGLDTSVDPCEDFFTFATKNYDKEFKRNRRKELLKTVLNEANVLIPSLRMVKNVYTNCGLQKPSANEFDLTMKAKRAVEQFHFAFPVTEADVTDDAEYMRKLARMYKMAFEYGSELVGMIQGSIEGQNLTIFLPPDIMSPDEKASVWKAYCAEKGCDHTQIDFNDFSNLLGSYAPFQMTPEYDKFLETMFGHKIRSPGVLFGVPETASF</sequence>
<evidence type="ECO:0000256" key="1">
    <source>
        <dbReference type="SAM" id="SignalP"/>
    </source>
</evidence>
<dbReference type="OrthoDB" id="10678958at2759"/>
<dbReference type="Proteomes" id="UP000614601">
    <property type="component" value="Unassembled WGS sequence"/>
</dbReference>
<evidence type="ECO:0000313" key="2">
    <source>
        <dbReference type="EMBL" id="CAD5216002.1"/>
    </source>
</evidence>
<dbReference type="InterPro" id="IPR024079">
    <property type="entry name" value="MetalloPept_cat_dom_sf"/>
</dbReference>
<protein>
    <submittedName>
        <fullName evidence="2">Uncharacterized protein</fullName>
    </submittedName>
</protein>
<keyword evidence="1" id="KW-0732">Signal</keyword>